<dbReference type="EMBL" id="AVCI01000001">
    <property type="protein sequence ID" value="KFN45083.1"/>
    <property type="molecule type" value="Genomic_DNA"/>
</dbReference>
<feature type="transmembrane region" description="Helical" evidence="1">
    <location>
        <begin position="311"/>
        <end position="329"/>
    </location>
</feature>
<feature type="transmembrane region" description="Helical" evidence="1">
    <location>
        <begin position="193"/>
        <end position="211"/>
    </location>
</feature>
<sequence length="354" mass="39071">MFPYLFITGLIALAAALFPQRRAHPVFWAMTFVVVVLFIGLRHKVGMDWNNYLLMIQRVDGGSFLESFQFAEPAFATILWLSAKSGLGVYGANFVAATIFCLGLFRLARRMPLPWLALATAMPILVMVVSMSASRQAVAIGVLMWLVAEWEDSSILKRVTYTIVAAMFHFSAIFFLAFAVLGLKVRPGYKVALGILMGVIMLAFLQVSGGADYYDQLYVSGQAEVTYSSGATQHVLLNGLPALLVLFGRRVRAKLFPGTLLVQMAWLAILLVPTAFFFSAAAGRMTLYLFPVSMYAFSGMPDLIGDRTLRAVLRTALAAVLFVTLGVWLEFANSSYAHIPYRNALMMDSQDLHL</sequence>
<accession>A0A091AXN5</accession>
<evidence type="ECO:0000313" key="3">
    <source>
        <dbReference type="Proteomes" id="UP000029385"/>
    </source>
</evidence>
<dbReference type="Proteomes" id="UP000029385">
    <property type="component" value="Unassembled WGS sequence"/>
</dbReference>
<evidence type="ECO:0008006" key="4">
    <source>
        <dbReference type="Google" id="ProtNLM"/>
    </source>
</evidence>
<feature type="transmembrane region" description="Helical" evidence="1">
    <location>
        <begin position="115"/>
        <end position="147"/>
    </location>
</feature>
<dbReference type="InterPro" id="IPR049458">
    <property type="entry name" value="EpsG-like"/>
</dbReference>
<comment type="caution">
    <text evidence="2">The sequence shown here is derived from an EMBL/GenBank/DDBJ whole genome shotgun (WGS) entry which is preliminary data.</text>
</comment>
<keyword evidence="3" id="KW-1185">Reference proteome</keyword>
<name>A0A091AXN5_9GAMM</name>
<evidence type="ECO:0000256" key="1">
    <source>
        <dbReference type="SAM" id="Phobius"/>
    </source>
</evidence>
<evidence type="ECO:0000313" key="2">
    <source>
        <dbReference type="EMBL" id="KFN45083.1"/>
    </source>
</evidence>
<feature type="transmembrane region" description="Helical" evidence="1">
    <location>
        <begin position="260"/>
        <end position="281"/>
    </location>
</feature>
<reference evidence="2 3" key="1">
    <citation type="submission" date="2013-09" db="EMBL/GenBank/DDBJ databases">
        <title>Genome sequencing of Arenimonas oryziterrae.</title>
        <authorList>
            <person name="Chen F."/>
            <person name="Wang G."/>
        </authorList>
    </citation>
    <scope>NUCLEOTIDE SEQUENCE [LARGE SCALE GENOMIC DNA]</scope>
    <source>
        <strain evidence="2 3">YC6267</strain>
    </source>
</reference>
<feature type="transmembrane region" description="Helical" evidence="1">
    <location>
        <begin position="89"/>
        <end position="108"/>
    </location>
</feature>
<feature type="transmembrane region" description="Helical" evidence="1">
    <location>
        <begin position="231"/>
        <end position="248"/>
    </location>
</feature>
<dbReference type="AlphaFoldDB" id="A0A091AXN5"/>
<keyword evidence="1" id="KW-1133">Transmembrane helix</keyword>
<dbReference type="Pfam" id="PF14897">
    <property type="entry name" value="EpsG"/>
    <property type="match status" value="1"/>
</dbReference>
<feature type="transmembrane region" description="Helical" evidence="1">
    <location>
        <begin position="26"/>
        <end position="43"/>
    </location>
</feature>
<dbReference type="STRING" id="1121015.GCA_000420545_01627"/>
<gene>
    <name evidence="2" type="ORF">N789_03410</name>
</gene>
<dbReference type="OrthoDB" id="5373240at2"/>
<dbReference type="eggNOG" id="ENOG502Z8B3">
    <property type="taxonomic scope" value="Bacteria"/>
</dbReference>
<organism evidence="2 3">
    <name type="scientific">Arenimonas oryziterrae DSM 21050 = YC6267</name>
    <dbReference type="NCBI Taxonomy" id="1121015"/>
    <lineage>
        <taxon>Bacteria</taxon>
        <taxon>Pseudomonadati</taxon>
        <taxon>Pseudomonadota</taxon>
        <taxon>Gammaproteobacteria</taxon>
        <taxon>Lysobacterales</taxon>
        <taxon>Lysobacteraceae</taxon>
        <taxon>Arenimonas</taxon>
    </lineage>
</organism>
<keyword evidence="1" id="KW-0472">Membrane</keyword>
<protein>
    <recommendedName>
        <fullName evidence="4">EpsG family protein</fullName>
    </recommendedName>
</protein>
<feature type="transmembrane region" description="Helical" evidence="1">
    <location>
        <begin position="159"/>
        <end position="181"/>
    </location>
</feature>
<keyword evidence="1" id="KW-0812">Transmembrane</keyword>
<dbReference type="RefSeq" id="WP_022969248.1">
    <property type="nucleotide sequence ID" value="NZ_ATVD01000002.1"/>
</dbReference>
<proteinExistence type="predicted"/>